<dbReference type="PROSITE" id="PS50235">
    <property type="entry name" value="USP_3"/>
    <property type="match status" value="1"/>
</dbReference>
<dbReference type="InterPro" id="IPR028889">
    <property type="entry name" value="USP"/>
</dbReference>
<evidence type="ECO:0000256" key="3">
    <source>
        <dbReference type="ARBA" id="ARBA00012759"/>
    </source>
</evidence>
<dbReference type="GO" id="GO:0016579">
    <property type="term" value="P:protein deubiquitination"/>
    <property type="evidence" value="ECO:0007669"/>
    <property type="project" value="InterPro"/>
</dbReference>
<feature type="compositionally biased region" description="Low complexity" evidence="8">
    <location>
        <begin position="291"/>
        <end position="307"/>
    </location>
</feature>
<dbReference type="InterPro" id="IPR001394">
    <property type="entry name" value="Peptidase_C19_UCH"/>
</dbReference>
<organism evidence="11 12">
    <name type="scientific">Drosophila albomicans</name>
    <name type="common">Fruit fly</name>
    <dbReference type="NCBI Taxonomy" id="7291"/>
    <lineage>
        <taxon>Eukaryota</taxon>
        <taxon>Metazoa</taxon>
        <taxon>Ecdysozoa</taxon>
        <taxon>Arthropoda</taxon>
        <taxon>Hexapoda</taxon>
        <taxon>Insecta</taxon>
        <taxon>Pterygota</taxon>
        <taxon>Neoptera</taxon>
        <taxon>Endopterygota</taxon>
        <taxon>Diptera</taxon>
        <taxon>Brachycera</taxon>
        <taxon>Muscomorpha</taxon>
        <taxon>Ephydroidea</taxon>
        <taxon>Drosophilidae</taxon>
        <taxon>Drosophila</taxon>
    </lineage>
</organism>
<evidence type="ECO:0000256" key="6">
    <source>
        <dbReference type="ARBA" id="ARBA00022801"/>
    </source>
</evidence>
<keyword evidence="7" id="KW-0788">Thiol protease</keyword>
<name>A0A6P8XV77_DROAB</name>
<dbReference type="GO" id="GO:0004843">
    <property type="term" value="F:cysteine-type deubiquitinase activity"/>
    <property type="evidence" value="ECO:0007669"/>
    <property type="project" value="UniProtKB-EC"/>
</dbReference>
<keyword evidence="4" id="KW-0645">Protease</keyword>
<feature type="transmembrane region" description="Helical" evidence="9">
    <location>
        <begin position="6"/>
        <end position="27"/>
    </location>
</feature>
<keyword evidence="6 12" id="KW-0378">Hydrolase</keyword>
<dbReference type="InterPro" id="IPR038765">
    <property type="entry name" value="Papain-like_cys_pep_sf"/>
</dbReference>
<accession>A0A6P8XV77</accession>
<evidence type="ECO:0000256" key="5">
    <source>
        <dbReference type="ARBA" id="ARBA00022786"/>
    </source>
</evidence>
<dbReference type="GO" id="GO:0005634">
    <property type="term" value="C:nucleus"/>
    <property type="evidence" value="ECO:0007669"/>
    <property type="project" value="TreeGrafter"/>
</dbReference>
<sequence>MESEKILMAAGVTVAAVVGAFVFWGPSGSRLRQRRGQIAGLHNFGRTCFLNTLLQALAACPQFIAWLQLYNGATPDRKSLISSMLSTLEVVNGTHATLRGDPHSPGAVLRALNTLGWVIPQEEHDAHELFHVLLSSLEEEATRPQQMGCLSDALLPPTPVAHDLLDLDGDYQRGLGGGSAQHHQRIGDQPNRPSSAMLTDFLNMEYDESTSLQRLVRSEAHTPDSPASVCERDSAADALTPGVATNPFLGNSPFGYQSALAAMDFIEPPIQQQQGNASPILGGERLSRPRQQQLHNQQQQHHNNPNHSEGLNRRVSSSCRSLERLNRGPGRVSIWSSMMPSQVAHPFQGAMGAQIVCNGCGSKSAVRYDKFDSITLNLPTQRRSGLSLGHLLSEYITSEDLSDVKCDSCNETTMHTKSVTFAKLPACLCIHIARTVWLPTGQVCKRQDYVHFPESLSMAPYSFVQPHLNSQAGTPWGSTMSLYSSSLPMNNGGGAGGEGFGAMFPKNLYRLLAVVVHSGEANSGHFVTYRRGSLRNAHRWFYTSDTIVREVTIDEVLSVPAYLLFYDRGQQRQLQMQMR</sequence>
<keyword evidence="5" id="KW-0833">Ubl conjugation pathway</keyword>
<feature type="region of interest" description="Disordered" evidence="8">
    <location>
        <begin position="173"/>
        <end position="193"/>
    </location>
</feature>
<dbReference type="Proteomes" id="UP000515160">
    <property type="component" value="Chromosome X"/>
</dbReference>
<protein>
    <recommendedName>
        <fullName evidence="3">ubiquitinyl hydrolase 1</fullName>
        <ecNumber evidence="3">3.4.19.12</ecNumber>
    </recommendedName>
</protein>
<dbReference type="SUPFAM" id="SSF54001">
    <property type="entry name" value="Cysteine proteinases"/>
    <property type="match status" value="1"/>
</dbReference>
<evidence type="ECO:0000256" key="7">
    <source>
        <dbReference type="ARBA" id="ARBA00022807"/>
    </source>
</evidence>
<feature type="transmembrane region" description="Helical" evidence="9">
    <location>
        <begin position="48"/>
        <end position="69"/>
    </location>
</feature>
<dbReference type="AlphaFoldDB" id="A0A6P8XV77"/>
<keyword evidence="11" id="KW-1185">Reference proteome</keyword>
<evidence type="ECO:0000259" key="10">
    <source>
        <dbReference type="PROSITE" id="PS50235"/>
    </source>
</evidence>
<dbReference type="PANTHER" id="PTHR24006:SF888">
    <property type="entry name" value="UBIQUITIN CARBOXYL-TERMINAL HYDROLASE 30"/>
    <property type="match status" value="1"/>
</dbReference>
<dbReference type="RefSeq" id="XP_034101512.1">
    <property type="nucleotide sequence ID" value="XM_034245621.2"/>
</dbReference>
<dbReference type="InterPro" id="IPR018200">
    <property type="entry name" value="USP_CS"/>
</dbReference>
<proteinExistence type="inferred from homology"/>
<comment type="catalytic activity">
    <reaction evidence="1">
        <text>Thiol-dependent hydrolysis of ester, thioester, amide, peptide and isopeptide bonds formed by the C-terminal Gly of ubiquitin (a 76-residue protein attached to proteins as an intracellular targeting signal).</text>
        <dbReference type="EC" id="3.4.19.12"/>
    </reaction>
</comment>
<dbReference type="GO" id="GO:0006508">
    <property type="term" value="P:proteolysis"/>
    <property type="evidence" value="ECO:0007669"/>
    <property type="project" value="UniProtKB-KW"/>
</dbReference>
<evidence type="ECO:0000256" key="4">
    <source>
        <dbReference type="ARBA" id="ARBA00022670"/>
    </source>
</evidence>
<dbReference type="InterPro" id="IPR050164">
    <property type="entry name" value="Peptidase_C19"/>
</dbReference>
<keyword evidence="9" id="KW-1133">Transmembrane helix</keyword>
<evidence type="ECO:0000256" key="9">
    <source>
        <dbReference type="SAM" id="Phobius"/>
    </source>
</evidence>
<dbReference type="PROSITE" id="PS00973">
    <property type="entry name" value="USP_2"/>
    <property type="match status" value="1"/>
</dbReference>
<dbReference type="Gene3D" id="3.90.70.10">
    <property type="entry name" value="Cysteine proteinases"/>
    <property type="match status" value="2"/>
</dbReference>
<evidence type="ECO:0000256" key="1">
    <source>
        <dbReference type="ARBA" id="ARBA00000707"/>
    </source>
</evidence>
<feature type="region of interest" description="Disordered" evidence="8">
    <location>
        <begin position="290"/>
        <end position="315"/>
    </location>
</feature>
<dbReference type="FunFam" id="3.90.70.10:FF:000310">
    <property type="entry name" value="Ubiquitin carboxyl-terminal hydrolase 30 homolog"/>
    <property type="match status" value="1"/>
</dbReference>
<reference evidence="12" key="1">
    <citation type="submission" date="2025-08" db="UniProtKB">
        <authorList>
            <consortium name="RefSeq"/>
        </authorList>
    </citation>
    <scope>IDENTIFICATION</scope>
    <source>
        <strain evidence="12">15112-1751.03</strain>
        <tissue evidence="12">Whole Adult</tissue>
    </source>
</reference>
<comment type="similarity">
    <text evidence="2">Belongs to the peptidase C19 family.</text>
</comment>
<dbReference type="GO" id="GO:0005829">
    <property type="term" value="C:cytosol"/>
    <property type="evidence" value="ECO:0007669"/>
    <property type="project" value="TreeGrafter"/>
</dbReference>
<dbReference type="OrthoDB" id="2248014at2759"/>
<dbReference type="Pfam" id="PF00443">
    <property type="entry name" value="UCH"/>
    <property type="match status" value="1"/>
</dbReference>
<keyword evidence="9" id="KW-0812">Transmembrane</keyword>
<dbReference type="GeneID" id="117566135"/>
<evidence type="ECO:0000313" key="11">
    <source>
        <dbReference type="Proteomes" id="UP000515160"/>
    </source>
</evidence>
<dbReference type="PANTHER" id="PTHR24006">
    <property type="entry name" value="UBIQUITIN CARBOXYL-TERMINAL HYDROLASE"/>
    <property type="match status" value="1"/>
</dbReference>
<dbReference type="CDD" id="cd02662">
    <property type="entry name" value="Peptidase_C19F"/>
    <property type="match status" value="1"/>
</dbReference>
<dbReference type="CTD" id="84749"/>
<gene>
    <name evidence="12" type="primary">LOC117566135</name>
</gene>
<feature type="domain" description="USP" evidence="10">
    <location>
        <begin position="39"/>
        <end position="569"/>
    </location>
</feature>
<evidence type="ECO:0000256" key="2">
    <source>
        <dbReference type="ARBA" id="ARBA00009085"/>
    </source>
</evidence>
<dbReference type="EC" id="3.4.19.12" evidence="3"/>
<evidence type="ECO:0000313" key="12">
    <source>
        <dbReference type="RefSeq" id="XP_034101512.1"/>
    </source>
</evidence>
<keyword evidence="9" id="KW-0472">Membrane</keyword>
<evidence type="ECO:0000256" key="8">
    <source>
        <dbReference type="SAM" id="MobiDB-lite"/>
    </source>
</evidence>